<dbReference type="EMBL" id="BAABKP010000004">
    <property type="protein sequence ID" value="GAA4799129.1"/>
    <property type="molecule type" value="Genomic_DNA"/>
</dbReference>
<gene>
    <name evidence="1" type="ORF">GCM10023352_18770</name>
</gene>
<sequence length="87" mass="9459">MLATIVPLRAAGEAIEKVAVCPLLLSFMHIPLKVLGKVVFAFYAHDSIPTTRPDTDITVLGQRIKTKATCLYEAQKAPFSLLTSCTL</sequence>
<organism evidence="1 2">
    <name type="scientific">Rothia endophytica</name>
    <dbReference type="NCBI Taxonomy" id="1324766"/>
    <lineage>
        <taxon>Bacteria</taxon>
        <taxon>Bacillati</taxon>
        <taxon>Actinomycetota</taxon>
        <taxon>Actinomycetes</taxon>
        <taxon>Micrococcales</taxon>
        <taxon>Micrococcaceae</taxon>
        <taxon>Rothia</taxon>
    </lineage>
</organism>
<comment type="caution">
    <text evidence="1">The sequence shown here is derived from an EMBL/GenBank/DDBJ whole genome shotgun (WGS) entry which is preliminary data.</text>
</comment>
<evidence type="ECO:0000313" key="2">
    <source>
        <dbReference type="Proteomes" id="UP001500187"/>
    </source>
</evidence>
<evidence type="ECO:0000313" key="1">
    <source>
        <dbReference type="EMBL" id="GAA4799129.1"/>
    </source>
</evidence>
<accession>A0ABP9BVC2</accession>
<name>A0ABP9BVC2_9MICC</name>
<protein>
    <recommendedName>
        <fullName evidence="3">Secreted protein</fullName>
    </recommendedName>
</protein>
<proteinExistence type="predicted"/>
<reference evidence="2" key="1">
    <citation type="journal article" date="2019" name="Int. J. Syst. Evol. Microbiol.">
        <title>The Global Catalogue of Microorganisms (GCM) 10K type strain sequencing project: providing services to taxonomists for standard genome sequencing and annotation.</title>
        <authorList>
            <consortium name="The Broad Institute Genomics Platform"/>
            <consortium name="The Broad Institute Genome Sequencing Center for Infectious Disease"/>
            <person name="Wu L."/>
            <person name="Ma J."/>
        </authorList>
    </citation>
    <scope>NUCLEOTIDE SEQUENCE [LARGE SCALE GENOMIC DNA]</scope>
    <source>
        <strain evidence="2">JCM 18541</strain>
    </source>
</reference>
<keyword evidence="2" id="KW-1185">Reference proteome</keyword>
<dbReference type="Proteomes" id="UP001500187">
    <property type="component" value="Unassembled WGS sequence"/>
</dbReference>
<evidence type="ECO:0008006" key="3">
    <source>
        <dbReference type="Google" id="ProtNLM"/>
    </source>
</evidence>